<dbReference type="Proteomes" id="UP000715095">
    <property type="component" value="Unassembled WGS sequence"/>
</dbReference>
<dbReference type="EMBL" id="JACJJC010000011">
    <property type="protein sequence ID" value="MBM6704403.1"/>
    <property type="molecule type" value="Genomic_DNA"/>
</dbReference>
<protein>
    <submittedName>
        <fullName evidence="5">Tyrosine-type recombinase/integrase</fullName>
    </submittedName>
</protein>
<sequence>MNPDYSVLDVVEMPIMNSGSQLSTHVSNCTSTPLNPALKYLETLSSENSRISMASKLNVVARMVGAENLLVCDWSTLRAEHVLSVMKRLEVPDYGERKHGPATVNCYLSALKGVAKAAWLSGLIPHEVYLRIQAVRQRRFHRLPTGRSLTFSESKQLVAACDLSSPKGCRDRAILLLMLGCGLRRGEIPGLMLAHYNIYDRSLSVIGKGNKERRVFLPDQAAAALNAWINNFRGAEPGRLFGRIYKNGRISLEHPMAARSIGDILAVRMSSVDSPEDAFGRRPKTTSHDLRRTFATRLLDENIDIVTVKNMMGHASVTTTAQYDRRGEDAQRAAANRVRI</sequence>
<feature type="domain" description="Tyr recombinase" evidence="4">
    <location>
        <begin position="142"/>
        <end position="336"/>
    </location>
</feature>
<dbReference type="PROSITE" id="PS51898">
    <property type="entry name" value="TYR_RECOMBINASE"/>
    <property type="match status" value="1"/>
</dbReference>
<keyword evidence="6" id="KW-1185">Reference proteome</keyword>
<evidence type="ECO:0000256" key="3">
    <source>
        <dbReference type="ARBA" id="ARBA00023172"/>
    </source>
</evidence>
<accession>A0ABS2DSU1</accession>
<organism evidence="5 6">
    <name type="scientific">Sutterella massiliensis</name>
    <dbReference type="NCBI Taxonomy" id="1816689"/>
    <lineage>
        <taxon>Bacteria</taxon>
        <taxon>Pseudomonadati</taxon>
        <taxon>Pseudomonadota</taxon>
        <taxon>Betaproteobacteria</taxon>
        <taxon>Burkholderiales</taxon>
        <taxon>Sutterellaceae</taxon>
        <taxon>Sutterella</taxon>
    </lineage>
</organism>
<keyword evidence="1" id="KW-0159">Chromosome partition</keyword>
<gene>
    <name evidence="5" type="ORF">H6A60_07895</name>
</gene>
<keyword evidence="3" id="KW-0233">DNA recombination</keyword>
<evidence type="ECO:0000313" key="6">
    <source>
        <dbReference type="Proteomes" id="UP000715095"/>
    </source>
</evidence>
<evidence type="ECO:0000256" key="1">
    <source>
        <dbReference type="ARBA" id="ARBA00022829"/>
    </source>
</evidence>
<dbReference type="InterPro" id="IPR013762">
    <property type="entry name" value="Integrase-like_cat_sf"/>
</dbReference>
<reference evidence="5 6" key="1">
    <citation type="journal article" date="2021" name="Sci. Rep.">
        <title>The distribution of antibiotic resistance genes in chicken gut microbiota commensals.</title>
        <authorList>
            <person name="Juricova H."/>
            <person name="Matiasovicova J."/>
            <person name="Kubasova T."/>
            <person name="Cejkova D."/>
            <person name="Rychlik I."/>
        </authorList>
    </citation>
    <scope>NUCLEOTIDE SEQUENCE [LARGE SCALE GENOMIC DNA]</scope>
    <source>
        <strain evidence="5 6">An829</strain>
    </source>
</reference>
<keyword evidence="2" id="KW-0229">DNA integration</keyword>
<evidence type="ECO:0000313" key="5">
    <source>
        <dbReference type="EMBL" id="MBM6704403.1"/>
    </source>
</evidence>
<name>A0ABS2DSU1_9BURK</name>
<dbReference type="InterPro" id="IPR011010">
    <property type="entry name" value="DNA_brk_join_enz"/>
</dbReference>
<proteinExistence type="predicted"/>
<evidence type="ECO:0000259" key="4">
    <source>
        <dbReference type="PROSITE" id="PS51898"/>
    </source>
</evidence>
<comment type="caution">
    <text evidence="5">The sequence shown here is derived from an EMBL/GenBank/DDBJ whole genome shotgun (WGS) entry which is preliminary data.</text>
</comment>
<dbReference type="Pfam" id="PF00589">
    <property type="entry name" value="Phage_integrase"/>
    <property type="match status" value="1"/>
</dbReference>
<dbReference type="PANTHER" id="PTHR30349">
    <property type="entry name" value="PHAGE INTEGRASE-RELATED"/>
    <property type="match status" value="1"/>
</dbReference>
<dbReference type="SUPFAM" id="SSF56349">
    <property type="entry name" value="DNA breaking-rejoining enzymes"/>
    <property type="match status" value="1"/>
</dbReference>
<dbReference type="InterPro" id="IPR002104">
    <property type="entry name" value="Integrase_catalytic"/>
</dbReference>
<dbReference type="InterPro" id="IPR050090">
    <property type="entry name" value="Tyrosine_recombinase_XerCD"/>
</dbReference>
<dbReference type="Gene3D" id="1.10.443.10">
    <property type="entry name" value="Intergrase catalytic core"/>
    <property type="match status" value="1"/>
</dbReference>
<evidence type="ECO:0000256" key="2">
    <source>
        <dbReference type="ARBA" id="ARBA00022908"/>
    </source>
</evidence>
<dbReference type="PANTHER" id="PTHR30349:SF81">
    <property type="entry name" value="TYROSINE RECOMBINASE XERC"/>
    <property type="match status" value="1"/>
</dbReference>